<protein>
    <submittedName>
        <fullName evidence="2">Uncharacterized protein</fullName>
    </submittedName>
</protein>
<name>A0AAJ8JSP4_9TREE</name>
<accession>A0AAJ8JSP4</accession>
<dbReference type="GeneID" id="91087035"/>
<reference evidence="2" key="1">
    <citation type="submission" date="2016-06" db="EMBL/GenBank/DDBJ databases">
        <authorList>
            <person name="Cuomo C."/>
            <person name="Litvintseva A."/>
            <person name="Heitman J."/>
            <person name="Chen Y."/>
            <person name="Sun S."/>
            <person name="Springer D."/>
            <person name="Dromer F."/>
            <person name="Young S."/>
            <person name="Zeng Q."/>
            <person name="Chapman S."/>
            <person name="Gujja S."/>
            <person name="Saif S."/>
            <person name="Birren B."/>
        </authorList>
    </citation>
    <scope>NUCLEOTIDE SEQUENCE</scope>
    <source>
        <strain evidence="2">CBS 7841</strain>
    </source>
</reference>
<feature type="region of interest" description="Disordered" evidence="1">
    <location>
        <begin position="1"/>
        <end position="90"/>
    </location>
</feature>
<feature type="compositionally biased region" description="Low complexity" evidence="1">
    <location>
        <begin position="73"/>
        <end position="86"/>
    </location>
</feature>
<dbReference type="KEGG" id="cdep:91087035"/>
<reference evidence="2" key="2">
    <citation type="journal article" date="2022" name="Elife">
        <title>Obligate sexual reproduction of a homothallic fungus closely related to the Cryptococcus pathogenic species complex.</title>
        <authorList>
            <person name="Passer A.R."/>
            <person name="Clancey S.A."/>
            <person name="Shea T."/>
            <person name="David-Palma M."/>
            <person name="Averette A.F."/>
            <person name="Boekhout T."/>
            <person name="Porcel B.M."/>
            <person name="Nowrousian M."/>
            <person name="Cuomo C.A."/>
            <person name="Sun S."/>
            <person name="Heitman J."/>
            <person name="Coelho M.A."/>
        </authorList>
    </citation>
    <scope>NUCLEOTIDE SEQUENCE</scope>
    <source>
        <strain evidence="2">CBS 7841</strain>
    </source>
</reference>
<gene>
    <name evidence="2" type="ORF">L203_102824</name>
</gene>
<evidence type="ECO:0000313" key="2">
    <source>
        <dbReference type="EMBL" id="WVN87641.1"/>
    </source>
</evidence>
<evidence type="ECO:0000256" key="1">
    <source>
        <dbReference type="SAM" id="MobiDB-lite"/>
    </source>
</evidence>
<keyword evidence="3" id="KW-1185">Reference proteome</keyword>
<sequence>MPGRIFSDTQDRPRRQRPSHVPYIEEPPGPPLNVGDRENPATYSIRPESQDHNGSPSDSSSNVPGPWSVVSYRPSASPSGRPSSPTAPYPQYGLPDMCFFDVYSAPIQGEIRRDVWVRHMMDDNVVTGSSHPGLSGSILRLFQM</sequence>
<organism evidence="2 3">
    <name type="scientific">Cryptococcus depauperatus CBS 7841</name>
    <dbReference type="NCBI Taxonomy" id="1295531"/>
    <lineage>
        <taxon>Eukaryota</taxon>
        <taxon>Fungi</taxon>
        <taxon>Dikarya</taxon>
        <taxon>Basidiomycota</taxon>
        <taxon>Agaricomycotina</taxon>
        <taxon>Tremellomycetes</taxon>
        <taxon>Tremellales</taxon>
        <taxon>Cryptococcaceae</taxon>
        <taxon>Cryptococcus</taxon>
    </lineage>
</organism>
<proteinExistence type="predicted"/>
<dbReference type="Proteomes" id="UP000094043">
    <property type="component" value="Chromosome 3"/>
</dbReference>
<reference evidence="2" key="3">
    <citation type="submission" date="2024-01" db="EMBL/GenBank/DDBJ databases">
        <authorList>
            <person name="Coelho M.A."/>
            <person name="David-Palma M."/>
            <person name="Shea T."/>
            <person name="Sun S."/>
            <person name="Cuomo C.A."/>
            <person name="Heitman J."/>
        </authorList>
    </citation>
    <scope>NUCLEOTIDE SEQUENCE</scope>
    <source>
        <strain evidence="2">CBS 7841</strain>
    </source>
</reference>
<dbReference type="RefSeq" id="XP_066068341.1">
    <property type="nucleotide sequence ID" value="XM_066212244.1"/>
</dbReference>
<feature type="compositionally biased region" description="Polar residues" evidence="1">
    <location>
        <begin position="52"/>
        <end position="63"/>
    </location>
</feature>
<dbReference type="EMBL" id="CP143786">
    <property type="protein sequence ID" value="WVN87641.1"/>
    <property type="molecule type" value="Genomic_DNA"/>
</dbReference>
<dbReference type="AlphaFoldDB" id="A0AAJ8JSP4"/>
<evidence type="ECO:0000313" key="3">
    <source>
        <dbReference type="Proteomes" id="UP000094043"/>
    </source>
</evidence>